<dbReference type="RefSeq" id="WP_074767734.1">
    <property type="nucleotide sequence ID" value="NZ_FNKP01000002.1"/>
</dbReference>
<feature type="transmembrane region" description="Helical" evidence="1">
    <location>
        <begin position="32"/>
        <end position="54"/>
    </location>
</feature>
<organism evidence="2 3">
    <name type="scientific">Paraburkholderia fungorum</name>
    <dbReference type="NCBI Taxonomy" id="134537"/>
    <lineage>
        <taxon>Bacteria</taxon>
        <taxon>Pseudomonadati</taxon>
        <taxon>Pseudomonadota</taxon>
        <taxon>Betaproteobacteria</taxon>
        <taxon>Burkholderiales</taxon>
        <taxon>Burkholderiaceae</taxon>
        <taxon>Paraburkholderia</taxon>
    </lineage>
</organism>
<reference evidence="3" key="1">
    <citation type="submission" date="2016-10" db="EMBL/GenBank/DDBJ databases">
        <authorList>
            <person name="Varghese N."/>
        </authorList>
    </citation>
    <scope>NUCLEOTIDE SEQUENCE [LARGE SCALE GENOMIC DNA]</scope>
    <source>
        <strain evidence="3">GAS106B</strain>
    </source>
</reference>
<keyword evidence="1" id="KW-1133">Transmembrane helix</keyword>
<dbReference type="EMBL" id="FNKP01000002">
    <property type="protein sequence ID" value="SDR24833.1"/>
    <property type="molecule type" value="Genomic_DNA"/>
</dbReference>
<sequence length="128" mass="13781">MAERRGRRIADSLSQGDFTLERTRPPLFRAMLRALVCVFCAVAGAVGITAWHAYRADLPPQPCVALPVDENQQQTELARARLALAEESAARAAVQTSADKAAAEVARLAAELRFLRGQSGGQSASPRH</sequence>
<gene>
    <name evidence="2" type="ORF">SAMN05443245_3911</name>
</gene>
<proteinExistence type="predicted"/>
<evidence type="ECO:0000313" key="3">
    <source>
        <dbReference type="Proteomes" id="UP000183487"/>
    </source>
</evidence>
<dbReference type="AlphaFoldDB" id="A0A1H1HHE8"/>
<evidence type="ECO:0000256" key="1">
    <source>
        <dbReference type="SAM" id="Phobius"/>
    </source>
</evidence>
<accession>A0A1H1HHE8</accession>
<dbReference type="Proteomes" id="UP000183487">
    <property type="component" value="Unassembled WGS sequence"/>
</dbReference>
<protein>
    <submittedName>
        <fullName evidence="2">Uncharacterized protein</fullName>
    </submittedName>
</protein>
<keyword evidence="1" id="KW-0472">Membrane</keyword>
<keyword evidence="3" id="KW-1185">Reference proteome</keyword>
<name>A0A1H1HHE8_9BURK</name>
<dbReference type="OrthoDB" id="9008579at2"/>
<keyword evidence="1" id="KW-0812">Transmembrane</keyword>
<evidence type="ECO:0000313" key="2">
    <source>
        <dbReference type="EMBL" id="SDR24833.1"/>
    </source>
</evidence>